<evidence type="ECO:0000313" key="4">
    <source>
        <dbReference type="Proteomes" id="UP001628179"/>
    </source>
</evidence>
<feature type="domain" description="DUF7708" evidence="2">
    <location>
        <begin position="94"/>
        <end position="236"/>
    </location>
</feature>
<evidence type="ECO:0000256" key="1">
    <source>
        <dbReference type="SAM" id="Coils"/>
    </source>
</evidence>
<feature type="coiled-coil region" evidence="1">
    <location>
        <begin position="238"/>
        <end position="272"/>
    </location>
</feature>
<dbReference type="GeneID" id="98173699"/>
<proteinExistence type="predicted"/>
<keyword evidence="1" id="KW-0175">Coiled coil</keyword>
<dbReference type="InterPro" id="IPR056125">
    <property type="entry name" value="DUF7708"/>
</dbReference>
<accession>A0ABQ0G4U9</accession>
<protein>
    <submittedName>
        <fullName evidence="3">Nacht domain protein</fullName>
    </submittedName>
</protein>
<evidence type="ECO:0000259" key="2">
    <source>
        <dbReference type="Pfam" id="PF24809"/>
    </source>
</evidence>
<dbReference type="Proteomes" id="UP001628179">
    <property type="component" value="Unassembled WGS sequence"/>
</dbReference>
<organism evidence="3 4">
    <name type="scientific">Madurella fahalii</name>
    <dbReference type="NCBI Taxonomy" id="1157608"/>
    <lineage>
        <taxon>Eukaryota</taxon>
        <taxon>Fungi</taxon>
        <taxon>Dikarya</taxon>
        <taxon>Ascomycota</taxon>
        <taxon>Pezizomycotina</taxon>
        <taxon>Sordariomycetes</taxon>
        <taxon>Sordariomycetidae</taxon>
        <taxon>Sordariales</taxon>
        <taxon>Sordariales incertae sedis</taxon>
        <taxon>Madurella</taxon>
    </lineage>
</organism>
<name>A0ABQ0G4U9_9PEZI</name>
<dbReference type="Pfam" id="PF24809">
    <property type="entry name" value="DUF7708"/>
    <property type="match status" value="1"/>
</dbReference>
<dbReference type="RefSeq" id="XP_070914477.1">
    <property type="nucleotide sequence ID" value="XM_071058376.1"/>
</dbReference>
<dbReference type="EMBL" id="BAAFSV010000002">
    <property type="protein sequence ID" value="GAB1312744.1"/>
    <property type="molecule type" value="Genomic_DNA"/>
</dbReference>
<sequence length="565" mass="63896">MGDPDSPTASPLEECIAAVEQPAEPCRPEKRDIATEAYAQALEYLKREFEGNTKATEWLRTVTSTTLHDLLETTQRAESKYNRVLLNKQGAKSWIRGLSRRILYYGQVLDVLSQHHPEYVSLVWGAVKFILMGIINHENLISQFSKALSWIAQALPRCELSAELYQTDEMKSAVASLYAHILLFLQQAIKWYNVGPAGRALTALFKPFELSYKETVDQIMLCAKTIDDISNLASKVDIRDIKILLQEESRRLAEHERKLHEMQVKFSLAHEELTAAVGAILRIVSCDNAKLGEIHSNVKDMMPRVIDMHFDQILGVLKPKRSPEDALRKHKSLIKRSSPWRSQNQDTVRILRSVGEWVLAPQSSSLILQTQPRAHTRVKEIATELIGQLCSKKVIWYLPSISIEEQSTVSTTEVLRSLVFQSLKQVPELVASQPNNFTTAKLHASHSEAEWLNLLCCTLRHLKTRFLVVDAEDVLKDAEQAEQLVGVFRELMDRFQDTETAIKLLVVNYSDALLGPGLLGGPRMKIQTVSREAPVPPRLRRPGARSIFRGAIWGDAAVRKSFVQR</sequence>
<evidence type="ECO:0000313" key="3">
    <source>
        <dbReference type="EMBL" id="GAB1312744.1"/>
    </source>
</evidence>
<comment type="caution">
    <text evidence="3">The sequence shown here is derived from an EMBL/GenBank/DDBJ whole genome shotgun (WGS) entry which is preliminary data.</text>
</comment>
<keyword evidence="4" id="KW-1185">Reference proteome</keyword>
<gene>
    <name evidence="3" type="ORF">MFIFM68171_02954</name>
</gene>
<reference evidence="3 4" key="1">
    <citation type="submission" date="2024-09" db="EMBL/GenBank/DDBJ databases">
        <title>Itraconazole resistance in Madurella fahalii resulting from another homologue of gene encoding cytochrome P450 14-alpha sterol demethylase (CYP51).</title>
        <authorList>
            <person name="Yoshioka I."/>
            <person name="Fahal A.H."/>
            <person name="Kaneko S."/>
            <person name="Yaguchi T."/>
        </authorList>
    </citation>
    <scope>NUCLEOTIDE SEQUENCE [LARGE SCALE GENOMIC DNA]</scope>
    <source>
        <strain evidence="3 4">IFM 68171</strain>
    </source>
</reference>